<evidence type="ECO:0000313" key="1">
    <source>
        <dbReference type="EMBL" id="GAK31220.1"/>
    </source>
</evidence>
<accession>A0A069CTT8</accession>
<reference evidence="2" key="1">
    <citation type="journal article" date="2014" name="Genome Announc.">
        <title>Draft genome sequence of Weissella oryzae SG25T, isolated from fermented rice grains.</title>
        <authorList>
            <person name="Tanizawa Y."/>
            <person name="Fujisawa T."/>
            <person name="Mochizuki T."/>
            <person name="Kaminuma E."/>
            <person name="Suzuki Y."/>
            <person name="Nakamura Y."/>
            <person name="Tohno M."/>
        </authorList>
    </citation>
    <scope>NUCLEOTIDE SEQUENCE [LARGE SCALE GENOMIC DNA]</scope>
    <source>
        <strain evidence="2">DSM 25784 / JCM 18191 / LMG 30913 / SG25</strain>
    </source>
</reference>
<dbReference type="Proteomes" id="UP000030643">
    <property type="component" value="Unassembled WGS sequence"/>
</dbReference>
<dbReference type="InterPro" id="IPR029058">
    <property type="entry name" value="AB_hydrolase_fold"/>
</dbReference>
<sequence length="340" mass="36794">MVADGGNVVGGLQSKSSQFSSAEEFYSEVAKKGKVTQITGHSLGGALAQKVAATHHVSAMTFSSADVSKQLTTKEKQWLLIGGKQKVINIVHYNDVIAQWTAMQAYGTTVFAKSNSRTPILDLLSTHLLGSYTENFKADNAGVSDILLYAWTNNIVKQITNRLGISIVIFGLEADIMAKGTSWYKKGAKLFEKTGKLLLSGLFGVTASAATGGKVAADKAQLDMVANVLLSLNEHLDNIDRVNQSIMTDMDKIFKEVKSTLFHTFDGMGVTMADLNQIVYETNSTVEKHVDQNAIIQTHKAIQTQKAHLKVVAQGLKNTGNNAVMNDKKWAVAFGKGYGF</sequence>
<dbReference type="Gene3D" id="3.40.50.1820">
    <property type="entry name" value="alpha/beta hydrolase"/>
    <property type="match status" value="1"/>
</dbReference>
<organism evidence="1 2">
    <name type="scientific">Weissella oryzae (strain DSM 25784 / JCM 18191 / LMG 30913 / SG25)</name>
    <dbReference type="NCBI Taxonomy" id="1329250"/>
    <lineage>
        <taxon>Bacteria</taxon>
        <taxon>Bacillati</taxon>
        <taxon>Bacillota</taxon>
        <taxon>Bacilli</taxon>
        <taxon>Lactobacillales</taxon>
        <taxon>Lactobacillaceae</taxon>
        <taxon>Weissella</taxon>
    </lineage>
</organism>
<dbReference type="Pfam" id="PF26363">
    <property type="entry name" value="Phospholipase-like"/>
    <property type="match status" value="1"/>
</dbReference>
<dbReference type="STRING" id="1329250.WOSG25_080520"/>
<gene>
    <name evidence="1" type="ORF">WOSG25_080520</name>
</gene>
<dbReference type="AlphaFoldDB" id="A0A069CTT8"/>
<evidence type="ECO:0000313" key="2">
    <source>
        <dbReference type="Proteomes" id="UP000030643"/>
    </source>
</evidence>
<dbReference type="SUPFAM" id="SSF53474">
    <property type="entry name" value="alpha/beta-Hydrolases"/>
    <property type="match status" value="1"/>
</dbReference>
<proteinExistence type="predicted"/>
<name>A0A069CTT8_WEIOS</name>
<dbReference type="OrthoDB" id="6450827at2"/>
<keyword evidence="2" id="KW-1185">Reference proteome</keyword>
<dbReference type="RefSeq" id="WP_027699229.1">
    <property type="nucleotide sequence ID" value="NZ_DF820491.1"/>
</dbReference>
<protein>
    <submittedName>
        <fullName evidence="1">Uncharacterized protein</fullName>
    </submittedName>
</protein>
<dbReference type="EMBL" id="DF820491">
    <property type="protein sequence ID" value="GAK31220.1"/>
    <property type="molecule type" value="Genomic_DNA"/>
</dbReference>